<dbReference type="OrthoDB" id="3233388at2"/>
<dbReference type="RefSeq" id="WP_074841042.1">
    <property type="nucleotide sequence ID" value="NZ_CP047056.1"/>
</dbReference>
<evidence type="ECO:0000313" key="1">
    <source>
        <dbReference type="EMBL" id="SFK21364.1"/>
    </source>
</evidence>
<gene>
    <name evidence="1" type="ORF">SAMN04487865_103819</name>
</gene>
<sequence length="122" mass="14195">MDQQSEFSVIFYEKEDGTMPARDFILGLDEKLKAKTLRNINLLSKVGPALRKPESSPLDDGIFEIRTKVGTNLTRVLYFFYVGKKAVLTNGFIKKTQKTPQKEIEMAKRYREDFLRRSKENE</sequence>
<keyword evidence="2" id="KW-1185">Reference proteome</keyword>
<dbReference type="Pfam" id="PF05973">
    <property type="entry name" value="Gp49"/>
    <property type="match status" value="1"/>
</dbReference>
<protein>
    <submittedName>
        <fullName evidence="1">Phage-related protein</fullName>
    </submittedName>
</protein>
<reference evidence="1 2" key="1">
    <citation type="submission" date="2016-10" db="EMBL/GenBank/DDBJ databases">
        <authorList>
            <person name="Varghese N."/>
            <person name="Submissions S."/>
        </authorList>
    </citation>
    <scope>NUCLEOTIDE SEQUENCE [LARGE SCALE GENOMIC DNA]</scope>
    <source>
        <strain evidence="1 2">22B</strain>
    </source>
</reference>
<accession>A0A662ZAF3</accession>
<proteinExistence type="predicted"/>
<organism evidence="1 2">
    <name type="scientific">Succinivibrio dextrinosolvens</name>
    <dbReference type="NCBI Taxonomy" id="83771"/>
    <lineage>
        <taxon>Bacteria</taxon>
        <taxon>Pseudomonadati</taxon>
        <taxon>Pseudomonadota</taxon>
        <taxon>Gammaproteobacteria</taxon>
        <taxon>Aeromonadales</taxon>
        <taxon>Succinivibrionaceae</taxon>
        <taxon>Succinivibrio</taxon>
    </lineage>
</organism>
<dbReference type="Proteomes" id="UP000243374">
    <property type="component" value="Unassembled WGS sequence"/>
</dbReference>
<dbReference type="InterPro" id="IPR009241">
    <property type="entry name" value="HigB-like"/>
</dbReference>
<name>A0A662ZAF3_9GAMM</name>
<dbReference type="AlphaFoldDB" id="A0A662ZAF3"/>
<evidence type="ECO:0000313" key="2">
    <source>
        <dbReference type="Proteomes" id="UP000243374"/>
    </source>
</evidence>
<dbReference type="EMBL" id="FOSF01000038">
    <property type="protein sequence ID" value="SFK21364.1"/>
    <property type="molecule type" value="Genomic_DNA"/>
</dbReference>